<dbReference type="Pfam" id="PF00440">
    <property type="entry name" value="TetR_N"/>
    <property type="match status" value="1"/>
</dbReference>
<feature type="DNA-binding region" description="H-T-H motif" evidence="4">
    <location>
        <begin position="41"/>
        <end position="60"/>
    </location>
</feature>
<evidence type="ECO:0000259" key="5">
    <source>
        <dbReference type="PROSITE" id="PS50977"/>
    </source>
</evidence>
<evidence type="ECO:0000313" key="6">
    <source>
        <dbReference type="EMBL" id="GAB79260.1"/>
    </source>
</evidence>
<dbReference type="InterPro" id="IPR041490">
    <property type="entry name" value="KstR2_TetR_C"/>
</dbReference>
<dbReference type="InterPro" id="IPR009057">
    <property type="entry name" value="Homeodomain-like_sf"/>
</dbReference>
<dbReference type="SUPFAM" id="SSF46689">
    <property type="entry name" value="Homeodomain-like"/>
    <property type="match status" value="1"/>
</dbReference>
<organism evidence="6 7">
    <name type="scientific">Austwickia chelonae NBRC 105200</name>
    <dbReference type="NCBI Taxonomy" id="1184607"/>
    <lineage>
        <taxon>Bacteria</taxon>
        <taxon>Bacillati</taxon>
        <taxon>Actinomycetota</taxon>
        <taxon>Actinomycetes</taxon>
        <taxon>Micrococcales</taxon>
        <taxon>Dermatophilaceae</taxon>
        <taxon>Austwickia</taxon>
    </lineage>
</organism>
<keyword evidence="7" id="KW-1185">Reference proteome</keyword>
<keyword evidence="2 4" id="KW-0238">DNA-binding</keyword>
<dbReference type="InterPro" id="IPR036271">
    <property type="entry name" value="Tet_transcr_reg_TetR-rel_C_sf"/>
</dbReference>
<evidence type="ECO:0000256" key="4">
    <source>
        <dbReference type="PROSITE-ProRule" id="PRU00335"/>
    </source>
</evidence>
<dbReference type="InterPro" id="IPR050109">
    <property type="entry name" value="HTH-type_TetR-like_transc_reg"/>
</dbReference>
<keyword evidence="1" id="KW-0805">Transcription regulation</keyword>
<dbReference type="PROSITE" id="PS01081">
    <property type="entry name" value="HTH_TETR_1"/>
    <property type="match status" value="1"/>
</dbReference>
<reference evidence="6 7" key="1">
    <citation type="submission" date="2012-08" db="EMBL/GenBank/DDBJ databases">
        <title>Whole genome shotgun sequence of Austwickia chelonae NBRC 105200.</title>
        <authorList>
            <person name="Yoshida I."/>
            <person name="Hosoyama A."/>
            <person name="Tsuchikane K."/>
            <person name="Katsumata H."/>
            <person name="Ando Y."/>
            <person name="Ohji S."/>
            <person name="Hamada M."/>
            <person name="Tamura T."/>
            <person name="Yamazoe A."/>
            <person name="Yamazaki S."/>
            <person name="Fujita N."/>
        </authorList>
    </citation>
    <scope>NUCLEOTIDE SEQUENCE [LARGE SCALE GENOMIC DNA]</scope>
    <source>
        <strain evidence="6 7">NBRC 105200</strain>
    </source>
</reference>
<dbReference type="PANTHER" id="PTHR30055">
    <property type="entry name" value="HTH-TYPE TRANSCRIPTIONAL REGULATOR RUTR"/>
    <property type="match status" value="1"/>
</dbReference>
<protein>
    <submittedName>
        <fullName evidence="6">Putative TetR family transcriptional regulator</fullName>
    </submittedName>
</protein>
<dbReference type="PROSITE" id="PS50977">
    <property type="entry name" value="HTH_TETR_2"/>
    <property type="match status" value="1"/>
</dbReference>
<evidence type="ECO:0000313" key="7">
    <source>
        <dbReference type="Proteomes" id="UP000008495"/>
    </source>
</evidence>
<sequence length="219" mass="23713">MITSPEPGVLGARRKRPGYDGESILAVAVEVFNRHGYEGTSMGVLAENLGISKAGIYYHVNSKEDLLQRACDRALCALESAFEEEISAPGTARERLEAVVRRAVHVLHDELPYVTLLLRVRGNTEVERAALERRRRFDLRFASLVEAAPEEGALRADADALLITRFVYGTVNSLVEWYRPDGGHDAEVVADALAAMVFHGLDARGPGSAELRGGSGAAG</sequence>
<comment type="caution">
    <text evidence="6">The sequence shown here is derived from an EMBL/GenBank/DDBJ whole genome shotgun (WGS) entry which is preliminary data.</text>
</comment>
<dbReference type="InterPro" id="IPR001647">
    <property type="entry name" value="HTH_TetR"/>
</dbReference>
<dbReference type="Proteomes" id="UP000008495">
    <property type="component" value="Unassembled WGS sequence"/>
</dbReference>
<dbReference type="STRING" id="100225.SAMN05421595_2568"/>
<dbReference type="GO" id="GO:0003700">
    <property type="term" value="F:DNA-binding transcription factor activity"/>
    <property type="evidence" value="ECO:0007669"/>
    <property type="project" value="TreeGrafter"/>
</dbReference>
<feature type="domain" description="HTH tetR-type" evidence="5">
    <location>
        <begin position="18"/>
        <end position="78"/>
    </location>
</feature>
<keyword evidence="3" id="KW-0804">Transcription</keyword>
<dbReference type="RefSeq" id="WP_006504017.1">
    <property type="nucleotide sequence ID" value="NZ_BAGZ01000022.1"/>
</dbReference>
<evidence type="ECO:0000256" key="3">
    <source>
        <dbReference type="ARBA" id="ARBA00023163"/>
    </source>
</evidence>
<dbReference type="PANTHER" id="PTHR30055:SF234">
    <property type="entry name" value="HTH-TYPE TRANSCRIPTIONAL REGULATOR BETI"/>
    <property type="match status" value="1"/>
</dbReference>
<dbReference type="InterPro" id="IPR023772">
    <property type="entry name" value="DNA-bd_HTH_TetR-type_CS"/>
</dbReference>
<dbReference type="PRINTS" id="PR00455">
    <property type="entry name" value="HTHTETR"/>
</dbReference>
<dbReference type="Gene3D" id="1.10.10.60">
    <property type="entry name" value="Homeodomain-like"/>
    <property type="match status" value="1"/>
</dbReference>
<name>K6VV89_9MICO</name>
<evidence type="ECO:0000256" key="1">
    <source>
        <dbReference type="ARBA" id="ARBA00023015"/>
    </source>
</evidence>
<dbReference type="SUPFAM" id="SSF48498">
    <property type="entry name" value="Tetracyclin repressor-like, C-terminal domain"/>
    <property type="match status" value="1"/>
</dbReference>
<dbReference type="Gene3D" id="1.10.357.10">
    <property type="entry name" value="Tetracycline Repressor, domain 2"/>
    <property type="match status" value="1"/>
</dbReference>
<dbReference type="GO" id="GO:0000976">
    <property type="term" value="F:transcription cis-regulatory region binding"/>
    <property type="evidence" value="ECO:0007669"/>
    <property type="project" value="TreeGrafter"/>
</dbReference>
<dbReference type="AlphaFoldDB" id="K6VV89"/>
<proteinExistence type="predicted"/>
<dbReference type="eggNOG" id="COG1309">
    <property type="taxonomic scope" value="Bacteria"/>
</dbReference>
<dbReference type="Pfam" id="PF17932">
    <property type="entry name" value="TetR_C_24"/>
    <property type="match status" value="1"/>
</dbReference>
<gene>
    <name evidence="6" type="ORF">AUCHE_22_00300</name>
</gene>
<dbReference type="EMBL" id="BAGZ01000022">
    <property type="protein sequence ID" value="GAB79260.1"/>
    <property type="molecule type" value="Genomic_DNA"/>
</dbReference>
<evidence type="ECO:0000256" key="2">
    <source>
        <dbReference type="ARBA" id="ARBA00023125"/>
    </source>
</evidence>
<accession>K6VV89</accession>